<dbReference type="AlphaFoldDB" id="A0A409XDZ2"/>
<dbReference type="Proteomes" id="UP000283269">
    <property type="component" value="Unassembled WGS sequence"/>
</dbReference>
<comment type="caution">
    <text evidence="3">The sequence shown here is derived from an EMBL/GenBank/DDBJ whole genome shotgun (WGS) entry which is preliminary data.</text>
</comment>
<evidence type="ECO:0000313" key="4">
    <source>
        <dbReference type="Proteomes" id="UP000283269"/>
    </source>
</evidence>
<dbReference type="InParanoid" id="A0A409XDZ2"/>
<dbReference type="EMBL" id="NHYD01001976">
    <property type="protein sequence ID" value="PPQ88951.1"/>
    <property type="molecule type" value="Genomic_DNA"/>
</dbReference>
<organism evidence="3 4">
    <name type="scientific">Psilocybe cyanescens</name>
    <dbReference type="NCBI Taxonomy" id="93625"/>
    <lineage>
        <taxon>Eukaryota</taxon>
        <taxon>Fungi</taxon>
        <taxon>Dikarya</taxon>
        <taxon>Basidiomycota</taxon>
        <taxon>Agaricomycotina</taxon>
        <taxon>Agaricomycetes</taxon>
        <taxon>Agaricomycetidae</taxon>
        <taxon>Agaricales</taxon>
        <taxon>Agaricineae</taxon>
        <taxon>Strophariaceae</taxon>
        <taxon>Psilocybe</taxon>
    </lineage>
</organism>
<dbReference type="CDD" id="cd12087">
    <property type="entry name" value="TM_EGFR-like"/>
    <property type="match status" value="1"/>
</dbReference>
<evidence type="ECO:0000313" key="3">
    <source>
        <dbReference type="EMBL" id="PPQ88951.1"/>
    </source>
</evidence>
<proteinExistence type="predicted"/>
<reference evidence="3 4" key="1">
    <citation type="journal article" date="2018" name="Evol. Lett.">
        <title>Horizontal gene cluster transfer increased hallucinogenic mushroom diversity.</title>
        <authorList>
            <person name="Reynolds H.T."/>
            <person name="Vijayakumar V."/>
            <person name="Gluck-Thaler E."/>
            <person name="Korotkin H.B."/>
            <person name="Matheny P.B."/>
            <person name="Slot J.C."/>
        </authorList>
    </citation>
    <scope>NUCLEOTIDE SEQUENCE [LARGE SCALE GENOMIC DNA]</scope>
    <source>
        <strain evidence="3 4">2631</strain>
    </source>
</reference>
<keyword evidence="2" id="KW-1133">Transmembrane helix</keyword>
<feature type="transmembrane region" description="Helical" evidence="2">
    <location>
        <begin position="122"/>
        <end position="145"/>
    </location>
</feature>
<evidence type="ECO:0000256" key="1">
    <source>
        <dbReference type="SAM" id="MobiDB-lite"/>
    </source>
</evidence>
<feature type="compositionally biased region" description="Polar residues" evidence="1">
    <location>
        <begin position="195"/>
        <end position="205"/>
    </location>
</feature>
<gene>
    <name evidence="3" type="ORF">CVT25_005386</name>
</gene>
<keyword evidence="2" id="KW-0472">Membrane</keyword>
<keyword evidence="2" id="KW-0812">Transmembrane</keyword>
<dbReference type="STRING" id="93625.A0A409XDZ2"/>
<sequence length="231" mass="25042">MVDDTCPDIVYSRFWYSRKTSSYSIDGGTPANFSIDLPVPTDTSSNAWSNISLFQSPSPPQGSHRLEVTFTDNSPDFILALALQYLVVRIGTEIGLFISTPSATSPTASSPPASSLKSHTPIGAIVDGVMGGLALISIALIIYLWSRRHRRNIPSQGLDPDLLDELVKPLTLVEPYTLPRSGSTNGPRPLEASTPVISTSSSTWPGESLGKGHPFNFPSELERDESYYREG</sequence>
<evidence type="ECO:0000256" key="2">
    <source>
        <dbReference type="SAM" id="Phobius"/>
    </source>
</evidence>
<keyword evidence="4" id="KW-1185">Reference proteome</keyword>
<name>A0A409XDZ2_PSICY</name>
<feature type="region of interest" description="Disordered" evidence="1">
    <location>
        <begin position="177"/>
        <end position="231"/>
    </location>
</feature>
<feature type="compositionally biased region" description="Basic and acidic residues" evidence="1">
    <location>
        <begin position="220"/>
        <end position="231"/>
    </location>
</feature>
<protein>
    <submittedName>
        <fullName evidence="3">Uncharacterized protein</fullName>
    </submittedName>
</protein>
<accession>A0A409XDZ2</accession>